<dbReference type="PANTHER" id="PTHR42818">
    <property type="entry name" value="SULFOPYRUVATE DECARBOXYLASE SUBUNIT ALPHA"/>
    <property type="match status" value="1"/>
</dbReference>
<dbReference type="InterPro" id="IPR029061">
    <property type="entry name" value="THDP-binding"/>
</dbReference>
<evidence type="ECO:0000256" key="2">
    <source>
        <dbReference type="ARBA" id="ARBA00023052"/>
    </source>
</evidence>
<dbReference type="GO" id="GO:0044281">
    <property type="term" value="P:small molecule metabolic process"/>
    <property type="evidence" value="ECO:0007669"/>
    <property type="project" value="UniProtKB-ARBA"/>
</dbReference>
<dbReference type="GO" id="GO:0030976">
    <property type="term" value="F:thiamine pyrophosphate binding"/>
    <property type="evidence" value="ECO:0007669"/>
    <property type="project" value="InterPro"/>
</dbReference>
<dbReference type="Pfam" id="PF02775">
    <property type="entry name" value="TPP_enzyme_C"/>
    <property type="match status" value="1"/>
</dbReference>
<dbReference type="PROSITE" id="PS00187">
    <property type="entry name" value="TPP_ENZYMES"/>
    <property type="match status" value="1"/>
</dbReference>
<evidence type="ECO:0000256" key="1">
    <source>
        <dbReference type="ARBA" id="ARBA00022793"/>
    </source>
</evidence>
<evidence type="ECO:0000313" key="7">
    <source>
        <dbReference type="Proteomes" id="UP000019141"/>
    </source>
</evidence>
<dbReference type="AlphaFoldDB" id="W4LQ19"/>
<accession>W4LQ19</accession>
<comment type="caution">
    <text evidence="6">The sequence shown here is derived from an EMBL/GenBank/DDBJ whole genome shotgun (WGS) entry which is preliminary data.</text>
</comment>
<proteinExistence type="predicted"/>
<name>W4LQ19_ENTF1</name>
<keyword evidence="7" id="KW-1185">Reference proteome</keyword>
<reference evidence="6 7" key="1">
    <citation type="journal article" date="2014" name="Nature">
        <title>An environmental bacterial taxon with a large and distinct metabolic repertoire.</title>
        <authorList>
            <person name="Wilson M.C."/>
            <person name="Mori T."/>
            <person name="Ruckert C."/>
            <person name="Uria A.R."/>
            <person name="Helf M.J."/>
            <person name="Takada K."/>
            <person name="Gernert C."/>
            <person name="Steffens U.A."/>
            <person name="Heycke N."/>
            <person name="Schmitt S."/>
            <person name="Rinke C."/>
            <person name="Helfrich E.J."/>
            <person name="Brachmann A.O."/>
            <person name="Gurgui C."/>
            <person name="Wakimoto T."/>
            <person name="Kracht M."/>
            <person name="Crusemann M."/>
            <person name="Hentschel U."/>
            <person name="Abe I."/>
            <person name="Matsunaga S."/>
            <person name="Kalinowski J."/>
            <person name="Takeyama H."/>
            <person name="Piel J."/>
        </authorList>
    </citation>
    <scope>NUCLEOTIDE SEQUENCE [LARGE SCALE GENOMIC DNA]</scope>
    <source>
        <strain evidence="7">TSY1</strain>
    </source>
</reference>
<keyword evidence="2" id="KW-0786">Thiamine pyrophosphate</keyword>
<keyword evidence="1" id="KW-0210">Decarboxylase</keyword>
<dbReference type="Gene3D" id="3.40.50.970">
    <property type="match status" value="1"/>
</dbReference>
<evidence type="ECO:0000256" key="4">
    <source>
        <dbReference type="SAM" id="Phobius"/>
    </source>
</evidence>
<dbReference type="SUPFAM" id="SSF52518">
    <property type="entry name" value="Thiamin diphosphate-binding fold (THDP-binding)"/>
    <property type="match status" value="1"/>
</dbReference>
<gene>
    <name evidence="6" type="ORF">ETSY1_14755</name>
</gene>
<dbReference type="InterPro" id="IPR051818">
    <property type="entry name" value="TPP_dependent_decarboxylase"/>
</dbReference>
<dbReference type="GO" id="GO:0000287">
    <property type="term" value="F:magnesium ion binding"/>
    <property type="evidence" value="ECO:0007669"/>
    <property type="project" value="InterPro"/>
</dbReference>
<evidence type="ECO:0000256" key="3">
    <source>
        <dbReference type="ARBA" id="ARBA00023239"/>
    </source>
</evidence>
<dbReference type="InterPro" id="IPR011766">
    <property type="entry name" value="TPP_enzyme_TPP-bd"/>
</dbReference>
<keyword evidence="4" id="KW-0472">Membrane</keyword>
<dbReference type="HOGENOM" id="CLU_117492_1_0_7"/>
<feature type="transmembrane region" description="Helical" evidence="4">
    <location>
        <begin position="42"/>
        <end position="62"/>
    </location>
</feature>
<keyword evidence="4" id="KW-0812">Transmembrane</keyword>
<protein>
    <recommendedName>
        <fullName evidence="5">Thiamine pyrophosphate enzyme TPP-binding domain-containing protein</fullName>
    </recommendedName>
</protein>
<evidence type="ECO:0000313" key="6">
    <source>
        <dbReference type="EMBL" id="ETW99516.1"/>
    </source>
</evidence>
<dbReference type="EMBL" id="AZHW01000439">
    <property type="protein sequence ID" value="ETW99516.1"/>
    <property type="molecule type" value="Genomic_DNA"/>
</dbReference>
<dbReference type="GO" id="GO:0016831">
    <property type="term" value="F:carboxy-lyase activity"/>
    <property type="evidence" value="ECO:0007669"/>
    <property type="project" value="UniProtKB-KW"/>
</dbReference>
<dbReference type="Proteomes" id="UP000019141">
    <property type="component" value="Unassembled WGS sequence"/>
</dbReference>
<dbReference type="InterPro" id="IPR000399">
    <property type="entry name" value="TPP-bd_CS"/>
</dbReference>
<feature type="domain" description="Thiamine pyrophosphate enzyme TPP-binding" evidence="5">
    <location>
        <begin position="39"/>
        <end position="156"/>
    </location>
</feature>
<keyword evidence="3" id="KW-0456">Lyase</keyword>
<evidence type="ECO:0000259" key="5">
    <source>
        <dbReference type="Pfam" id="PF02775"/>
    </source>
</evidence>
<sequence length="194" mass="20817">MIARYEAIAAILAHVDEADLVLSTTGMISREVYATDDRPGNFYMLGSMGLLSALGLGLAILVPQHRVWILDGDGSALMNLGALPLIATEHPPNLVHIILDNEAYESTGGQPAISASVDLAEIGQSCGYRHVDRAASHGELERALDAYPPDVGPRLILVKAAIAPVEGIPRVAQAPEAIRDRFLGHIRNLWEKTL</sequence>
<keyword evidence="4" id="KW-1133">Transmembrane helix</keyword>
<dbReference type="PANTHER" id="PTHR42818:SF1">
    <property type="entry name" value="SULFOPYRUVATE DECARBOXYLASE"/>
    <property type="match status" value="1"/>
</dbReference>
<organism evidence="6 7">
    <name type="scientific">Entotheonella factor</name>
    <dbReference type="NCBI Taxonomy" id="1429438"/>
    <lineage>
        <taxon>Bacteria</taxon>
        <taxon>Pseudomonadati</taxon>
        <taxon>Nitrospinota/Tectimicrobiota group</taxon>
        <taxon>Candidatus Tectimicrobiota</taxon>
        <taxon>Candidatus Entotheonellia</taxon>
        <taxon>Candidatus Entotheonellales</taxon>
        <taxon>Candidatus Entotheonellaceae</taxon>
        <taxon>Candidatus Entotheonella</taxon>
    </lineage>
</organism>